<evidence type="ECO:0000313" key="3">
    <source>
        <dbReference type="Proteomes" id="UP000004995"/>
    </source>
</evidence>
<feature type="signal peptide" evidence="1">
    <location>
        <begin position="1"/>
        <end position="26"/>
    </location>
</feature>
<keyword evidence="1" id="KW-0732">Signal</keyword>
<accession>K3YXN8</accession>
<feature type="chain" id="PRO_5010127222" evidence="1">
    <location>
        <begin position="27"/>
        <end position="49"/>
    </location>
</feature>
<protein>
    <submittedName>
        <fullName evidence="2">Uncharacterized protein</fullName>
    </submittedName>
</protein>
<dbReference type="AlphaFoldDB" id="K3YXN8"/>
<reference evidence="2" key="2">
    <citation type="submission" date="2018-08" db="UniProtKB">
        <authorList>
            <consortium name="EnsemblPlants"/>
        </authorList>
    </citation>
    <scope>IDENTIFICATION</scope>
    <source>
        <strain evidence="2">Yugu1</strain>
    </source>
</reference>
<keyword evidence="3" id="KW-1185">Reference proteome</keyword>
<reference evidence="3" key="1">
    <citation type="journal article" date="2012" name="Nat. Biotechnol.">
        <title>Reference genome sequence of the model plant Setaria.</title>
        <authorList>
            <person name="Bennetzen J.L."/>
            <person name="Schmutz J."/>
            <person name="Wang H."/>
            <person name="Percifield R."/>
            <person name="Hawkins J."/>
            <person name="Pontaroli A.C."/>
            <person name="Estep M."/>
            <person name="Feng L."/>
            <person name="Vaughn J.N."/>
            <person name="Grimwood J."/>
            <person name="Jenkins J."/>
            <person name="Barry K."/>
            <person name="Lindquist E."/>
            <person name="Hellsten U."/>
            <person name="Deshpande S."/>
            <person name="Wang X."/>
            <person name="Wu X."/>
            <person name="Mitros T."/>
            <person name="Triplett J."/>
            <person name="Yang X."/>
            <person name="Ye C.Y."/>
            <person name="Mauro-Herrera M."/>
            <person name="Wang L."/>
            <person name="Li P."/>
            <person name="Sharma M."/>
            <person name="Sharma R."/>
            <person name="Ronald P.C."/>
            <person name="Panaud O."/>
            <person name="Kellogg E.A."/>
            <person name="Brutnell T.P."/>
            <person name="Doust A.N."/>
            <person name="Tuskan G.A."/>
            <person name="Rokhsar D."/>
            <person name="Devos K.M."/>
        </authorList>
    </citation>
    <scope>NUCLEOTIDE SEQUENCE [LARGE SCALE GENOMIC DNA]</scope>
    <source>
        <strain evidence="3">cv. Yugu1</strain>
    </source>
</reference>
<evidence type="ECO:0000256" key="1">
    <source>
        <dbReference type="SAM" id="SignalP"/>
    </source>
</evidence>
<sequence>MVPTDRYFKFSSVILISLVLESSTCASRAKIYDFKTARMLNSWCFSILQ</sequence>
<dbReference type="Proteomes" id="UP000004995">
    <property type="component" value="Unassembled WGS sequence"/>
</dbReference>
<dbReference type="InParanoid" id="K3YXN8"/>
<dbReference type="EnsemblPlants" id="KQL29331">
    <property type="protein sequence ID" value="KQL29331"/>
    <property type="gene ID" value="SETIT_019034mg"/>
</dbReference>
<evidence type="ECO:0000313" key="2">
    <source>
        <dbReference type="EnsemblPlants" id="KQL29331"/>
    </source>
</evidence>
<dbReference type="Gramene" id="KQL29331">
    <property type="protein sequence ID" value="KQL29331"/>
    <property type="gene ID" value="SETIT_019034mg"/>
</dbReference>
<organism evidence="2 3">
    <name type="scientific">Setaria italica</name>
    <name type="common">Foxtail millet</name>
    <name type="synonym">Panicum italicum</name>
    <dbReference type="NCBI Taxonomy" id="4555"/>
    <lineage>
        <taxon>Eukaryota</taxon>
        <taxon>Viridiplantae</taxon>
        <taxon>Streptophyta</taxon>
        <taxon>Embryophyta</taxon>
        <taxon>Tracheophyta</taxon>
        <taxon>Spermatophyta</taxon>
        <taxon>Magnoliopsida</taxon>
        <taxon>Liliopsida</taxon>
        <taxon>Poales</taxon>
        <taxon>Poaceae</taxon>
        <taxon>PACMAD clade</taxon>
        <taxon>Panicoideae</taxon>
        <taxon>Panicodae</taxon>
        <taxon>Paniceae</taxon>
        <taxon>Cenchrinae</taxon>
        <taxon>Setaria</taxon>
    </lineage>
</organism>
<dbReference type="HOGENOM" id="CLU_3145285_0_0_1"/>
<name>K3YXN8_SETIT</name>
<dbReference type="EMBL" id="AGNK02000215">
    <property type="status" value="NOT_ANNOTATED_CDS"/>
    <property type="molecule type" value="Genomic_DNA"/>
</dbReference>
<proteinExistence type="predicted"/>